<evidence type="ECO:0000256" key="1">
    <source>
        <dbReference type="ARBA" id="ARBA00009860"/>
    </source>
</evidence>
<keyword evidence="5 6" id="KW-0648">Protein biosynthesis</keyword>
<keyword evidence="2 6" id="KW-0396">Initiation factor</keyword>
<gene>
    <name evidence="8" type="primary">Aste57867_11317</name>
    <name evidence="7" type="ORF">As57867_011275</name>
    <name evidence="8" type="ORF">ASTE57867_11317</name>
</gene>
<sequence length="219" mass="25252">MCEAAWGNTFYSVSPTTRKHTSGWGMDAAKEEKHALHSAWSIWELRDSNKGNYGENLHKLCTFSTVEEFWAYWNNIPKPSLCLHDGVSKKKFVDRSVQSFCVFREGIRPEWEDPVNITGGEWQVSLSTQLQAPALDDTWDKLVLGMIGETIDPDTEVTGARIIHKNKKDTHSYRFELWLRSRDRNLADEIRAELLTCMNTDNAGTKITRTDCTYKEHRH</sequence>
<organism evidence="8 9">
    <name type="scientific">Aphanomyces stellatus</name>
    <dbReference type="NCBI Taxonomy" id="120398"/>
    <lineage>
        <taxon>Eukaryota</taxon>
        <taxon>Sar</taxon>
        <taxon>Stramenopiles</taxon>
        <taxon>Oomycota</taxon>
        <taxon>Saprolegniomycetes</taxon>
        <taxon>Saprolegniales</taxon>
        <taxon>Verrucalvaceae</taxon>
        <taxon>Aphanomyces</taxon>
    </lineage>
</organism>
<accession>A0A485KTA0</accession>
<evidence type="ECO:0000313" key="7">
    <source>
        <dbReference type="EMBL" id="KAF0698036.1"/>
    </source>
</evidence>
<evidence type="ECO:0000256" key="5">
    <source>
        <dbReference type="ARBA" id="ARBA00022917"/>
    </source>
</evidence>
<dbReference type="EMBL" id="VJMH01005271">
    <property type="protein sequence ID" value="KAF0698036.1"/>
    <property type="molecule type" value="Genomic_DNA"/>
</dbReference>
<proteinExistence type="inferred from homology"/>
<dbReference type="GO" id="GO:0006417">
    <property type="term" value="P:regulation of translation"/>
    <property type="evidence" value="ECO:0007669"/>
    <property type="project" value="UniProtKB-KW"/>
</dbReference>
<dbReference type="EMBL" id="CAADRA010005292">
    <property type="protein sequence ID" value="VFT88179.1"/>
    <property type="molecule type" value="Genomic_DNA"/>
</dbReference>
<keyword evidence="9" id="KW-1185">Reference proteome</keyword>
<dbReference type="GO" id="GO:0016281">
    <property type="term" value="C:eukaryotic translation initiation factor 4F complex"/>
    <property type="evidence" value="ECO:0007669"/>
    <property type="project" value="TreeGrafter"/>
</dbReference>
<evidence type="ECO:0000313" key="8">
    <source>
        <dbReference type="EMBL" id="VFT88179.1"/>
    </source>
</evidence>
<dbReference type="InterPro" id="IPR023398">
    <property type="entry name" value="TIF_eIF4e-like"/>
</dbReference>
<dbReference type="PANTHER" id="PTHR11960:SF8">
    <property type="entry name" value="EUKARYOTIC TRANSLATION INITIATION FACTOR 4E1-RELATED"/>
    <property type="match status" value="1"/>
</dbReference>
<dbReference type="Pfam" id="PF01652">
    <property type="entry name" value="IF4E"/>
    <property type="match status" value="1"/>
</dbReference>
<reference evidence="7" key="2">
    <citation type="submission" date="2019-06" db="EMBL/GenBank/DDBJ databases">
        <title>Genomics analysis of Aphanomyces spp. identifies a new class of oomycete effector associated with host adaptation.</title>
        <authorList>
            <person name="Gaulin E."/>
        </authorList>
    </citation>
    <scope>NUCLEOTIDE SEQUENCE</scope>
    <source>
        <strain evidence="7">CBS 578.67</strain>
    </source>
</reference>
<protein>
    <submittedName>
        <fullName evidence="8">Aste57867_11317 protein</fullName>
    </submittedName>
</protein>
<name>A0A485KTA0_9STRA</name>
<dbReference type="InterPro" id="IPR001040">
    <property type="entry name" value="TIF_eIF_4E"/>
</dbReference>
<reference evidence="8 9" key="1">
    <citation type="submission" date="2019-03" db="EMBL/GenBank/DDBJ databases">
        <authorList>
            <person name="Gaulin E."/>
            <person name="Dumas B."/>
        </authorList>
    </citation>
    <scope>NUCLEOTIDE SEQUENCE [LARGE SCALE GENOMIC DNA]</scope>
    <source>
        <strain evidence="8">CBS 568.67</strain>
    </source>
</reference>
<dbReference type="OrthoDB" id="590761at2759"/>
<dbReference type="AlphaFoldDB" id="A0A485KTA0"/>
<evidence type="ECO:0000313" key="9">
    <source>
        <dbReference type="Proteomes" id="UP000332933"/>
    </source>
</evidence>
<keyword evidence="3" id="KW-0810">Translation regulation</keyword>
<dbReference type="PANTHER" id="PTHR11960">
    <property type="entry name" value="EUKARYOTIC TRANSLATION INITIATION FACTOR 4E RELATED"/>
    <property type="match status" value="1"/>
</dbReference>
<dbReference type="Proteomes" id="UP000332933">
    <property type="component" value="Unassembled WGS sequence"/>
</dbReference>
<dbReference type="SUPFAM" id="SSF55418">
    <property type="entry name" value="eIF4e-like"/>
    <property type="match status" value="1"/>
</dbReference>
<evidence type="ECO:0000256" key="3">
    <source>
        <dbReference type="ARBA" id="ARBA00022845"/>
    </source>
</evidence>
<dbReference type="GO" id="GO:0003743">
    <property type="term" value="F:translation initiation factor activity"/>
    <property type="evidence" value="ECO:0007669"/>
    <property type="project" value="UniProtKB-KW"/>
</dbReference>
<dbReference type="Gene3D" id="3.30.760.10">
    <property type="entry name" value="RNA Cap, Translation Initiation Factor Eif4e"/>
    <property type="match status" value="1"/>
</dbReference>
<comment type="similarity">
    <text evidence="1 6">Belongs to the eukaryotic initiation factor 4E family.</text>
</comment>
<evidence type="ECO:0000256" key="4">
    <source>
        <dbReference type="ARBA" id="ARBA00022884"/>
    </source>
</evidence>
<keyword evidence="4 6" id="KW-0694">RNA-binding</keyword>
<evidence type="ECO:0000256" key="6">
    <source>
        <dbReference type="RuleBase" id="RU004374"/>
    </source>
</evidence>
<evidence type="ECO:0000256" key="2">
    <source>
        <dbReference type="ARBA" id="ARBA00022540"/>
    </source>
</evidence>
<dbReference type="GO" id="GO:0000340">
    <property type="term" value="F:RNA 7-methylguanosine cap binding"/>
    <property type="evidence" value="ECO:0007669"/>
    <property type="project" value="TreeGrafter"/>
</dbReference>